<feature type="domain" description="SCP2" evidence="1">
    <location>
        <begin position="120"/>
        <end position="210"/>
    </location>
</feature>
<dbReference type="Gene3D" id="3.30.1050.10">
    <property type="entry name" value="SCP2 sterol-binding domain"/>
    <property type="match status" value="1"/>
</dbReference>
<sequence>MTNTELTAANLSQLSPARLVDALRAVDPAALGDLDIDAIAGAVDPKKLGKREFADLLAVITELADRAPTLRLDGLSAENFARLISRASKDGIDAALAEPAVRRRVLDEVFRRMEVHFRADRAGSTRAVVHWRISGGSGEDGYDRYETVIENGTCRVNREPEREPRCTVTLSPVDFLKLVTGNASAPLLFMSGKLKVAGDLGFAAGLTSLFNIPKA</sequence>
<evidence type="ECO:0000259" key="1">
    <source>
        <dbReference type="Pfam" id="PF02036"/>
    </source>
</evidence>
<dbReference type="SUPFAM" id="SSF55718">
    <property type="entry name" value="SCP-like"/>
    <property type="match status" value="1"/>
</dbReference>
<evidence type="ECO:0000313" key="3">
    <source>
        <dbReference type="Proteomes" id="UP000298860"/>
    </source>
</evidence>
<dbReference type="Pfam" id="PF02036">
    <property type="entry name" value="SCP2"/>
    <property type="match status" value="1"/>
</dbReference>
<name>A0A4D4JEJ1_9PSEU</name>
<dbReference type="AlphaFoldDB" id="A0A4D4JEJ1"/>
<dbReference type="OrthoDB" id="5243187at2"/>
<organism evidence="2 3">
    <name type="scientific">Gandjariella thermophila</name>
    <dbReference type="NCBI Taxonomy" id="1931992"/>
    <lineage>
        <taxon>Bacteria</taxon>
        <taxon>Bacillati</taxon>
        <taxon>Actinomycetota</taxon>
        <taxon>Actinomycetes</taxon>
        <taxon>Pseudonocardiales</taxon>
        <taxon>Pseudonocardiaceae</taxon>
        <taxon>Gandjariella</taxon>
    </lineage>
</organism>
<dbReference type="InterPro" id="IPR003033">
    <property type="entry name" value="SCP2_sterol-bd_dom"/>
</dbReference>
<dbReference type="InterPro" id="IPR036527">
    <property type="entry name" value="SCP2_sterol-bd_dom_sf"/>
</dbReference>
<protein>
    <submittedName>
        <fullName evidence="2">Sterol-binding protein</fullName>
    </submittedName>
</protein>
<proteinExistence type="predicted"/>
<dbReference type="Proteomes" id="UP000298860">
    <property type="component" value="Unassembled WGS sequence"/>
</dbReference>
<comment type="caution">
    <text evidence="2">The sequence shown here is derived from an EMBL/GenBank/DDBJ whole genome shotgun (WGS) entry which is preliminary data.</text>
</comment>
<accession>A0A4D4JEJ1</accession>
<dbReference type="RefSeq" id="WP_137816057.1">
    <property type="nucleotide sequence ID" value="NZ_BJFL01000033.1"/>
</dbReference>
<dbReference type="EMBL" id="BJFL01000033">
    <property type="protein sequence ID" value="GDY33078.1"/>
    <property type="molecule type" value="Genomic_DNA"/>
</dbReference>
<evidence type="ECO:0000313" key="2">
    <source>
        <dbReference type="EMBL" id="GDY33078.1"/>
    </source>
</evidence>
<gene>
    <name evidence="2" type="ORF">GTS_47110</name>
</gene>
<reference evidence="3" key="1">
    <citation type="submission" date="2019-04" db="EMBL/GenBank/DDBJ databases">
        <title>Draft genome sequence of Pseudonocardiaceae bacterium SL3-2-4.</title>
        <authorList>
            <person name="Ningsih F."/>
            <person name="Yokota A."/>
            <person name="Sakai Y."/>
            <person name="Nanatani K."/>
            <person name="Yabe S."/>
            <person name="Oetari A."/>
            <person name="Sjamsuridzal W."/>
        </authorList>
    </citation>
    <scope>NUCLEOTIDE SEQUENCE [LARGE SCALE GENOMIC DNA]</scope>
    <source>
        <strain evidence="3">SL3-2-4</strain>
    </source>
</reference>
<keyword evidence="3" id="KW-1185">Reference proteome</keyword>